<dbReference type="Proteomes" id="UP001206206">
    <property type="component" value="Unassembled WGS sequence"/>
</dbReference>
<proteinExistence type="predicted"/>
<accession>A0ABT1PAI1</accession>
<evidence type="ECO:0000313" key="3">
    <source>
        <dbReference type="Proteomes" id="UP001206206"/>
    </source>
</evidence>
<evidence type="ECO:0000313" key="2">
    <source>
        <dbReference type="EMBL" id="MCQ4041791.1"/>
    </source>
</evidence>
<feature type="compositionally biased region" description="Pro residues" evidence="1">
    <location>
        <begin position="265"/>
        <end position="277"/>
    </location>
</feature>
<dbReference type="EMBL" id="JANFNH010000004">
    <property type="protein sequence ID" value="MCQ4041791.1"/>
    <property type="molecule type" value="Genomic_DNA"/>
</dbReference>
<comment type="caution">
    <text evidence="2">The sequence shown here is derived from an EMBL/GenBank/DDBJ whole genome shotgun (WGS) entry which is preliminary data.</text>
</comment>
<dbReference type="RefSeq" id="WP_255925788.1">
    <property type="nucleotide sequence ID" value="NZ_JANFNH010000004.1"/>
</dbReference>
<name>A0ABT1PAI1_9ACTN</name>
<reference evidence="2 3" key="1">
    <citation type="submission" date="2022-06" db="EMBL/GenBank/DDBJ databases">
        <title>Draft genome sequence of type strain Streptomyces rubrisoli DSM 42083.</title>
        <authorList>
            <person name="Duangmal K."/>
            <person name="Klaysubun C."/>
        </authorList>
    </citation>
    <scope>NUCLEOTIDE SEQUENCE [LARGE SCALE GENOMIC DNA]</scope>
    <source>
        <strain evidence="2 3">DSM 42083</strain>
    </source>
</reference>
<keyword evidence="3" id="KW-1185">Reference proteome</keyword>
<sequence length="316" mass="35096">MGVMGRQIGITQEWPQVACGLSAARAELGLEQREFELAVQLGEVRTVPGELRGAVGEHRMVARAEVERLRAEDGFPGTLRDRIRLVGTVAGAEALGVSRDRFGTLARAGCFRPARWYVNRYQAVVWLYLAREVREFGALNPHLLARRLPSGLRARIESGGDLRARGWRSRCVERLVADATDAWQEAAVWAALLGPRETARVAPDRRERDHLHQLLPALSPGKPGIYAPRAVVEAHLLADDADEIMFAALCLGHALERARTLRPLPWAPDLPAPPEPAASPGRNRTRRPWLRLLHGTGDRRVRTRRSKEPLGPVAER</sequence>
<dbReference type="Pfam" id="PF19934">
    <property type="entry name" value="DUF6397"/>
    <property type="match status" value="1"/>
</dbReference>
<dbReference type="InterPro" id="IPR045652">
    <property type="entry name" value="DUF6397"/>
</dbReference>
<feature type="region of interest" description="Disordered" evidence="1">
    <location>
        <begin position="264"/>
        <end position="316"/>
    </location>
</feature>
<organism evidence="2 3">
    <name type="scientific">Streptantibioticus rubrisoli</name>
    <dbReference type="NCBI Taxonomy" id="1387313"/>
    <lineage>
        <taxon>Bacteria</taxon>
        <taxon>Bacillati</taxon>
        <taxon>Actinomycetota</taxon>
        <taxon>Actinomycetes</taxon>
        <taxon>Kitasatosporales</taxon>
        <taxon>Streptomycetaceae</taxon>
        <taxon>Streptantibioticus</taxon>
    </lineage>
</organism>
<gene>
    <name evidence="2" type="ORF">NON19_07055</name>
</gene>
<evidence type="ECO:0000256" key="1">
    <source>
        <dbReference type="SAM" id="MobiDB-lite"/>
    </source>
</evidence>
<protein>
    <submittedName>
        <fullName evidence="2">DUF6397 family protein</fullName>
    </submittedName>
</protein>